<dbReference type="CDD" id="cd06543">
    <property type="entry name" value="GH18_PF-ChiA-like"/>
    <property type="match status" value="1"/>
</dbReference>
<dbReference type="InterPro" id="IPR017853">
    <property type="entry name" value="GH"/>
</dbReference>
<evidence type="ECO:0000256" key="5">
    <source>
        <dbReference type="ARBA" id="ARBA00022801"/>
    </source>
</evidence>
<comment type="catalytic activity">
    <reaction evidence="1">
        <text>Random endo-hydrolysis of N-acetyl-beta-D-glucosaminide (1-&gt;4)-beta-linkages in chitin and chitodextrins.</text>
        <dbReference type="EC" id="3.2.1.14"/>
    </reaction>
</comment>
<keyword evidence="7" id="KW-0119">Carbohydrate metabolism</keyword>
<evidence type="ECO:0000256" key="6">
    <source>
        <dbReference type="ARBA" id="ARBA00023024"/>
    </source>
</evidence>
<dbReference type="RefSeq" id="WP_136724519.1">
    <property type="nucleotide sequence ID" value="NZ_SUMC01000012.1"/>
</dbReference>
<dbReference type="FunFam" id="3.20.20.80:FF:000118">
    <property type="entry name" value="Probable bifunctional chitinase/lysozyme"/>
    <property type="match status" value="1"/>
</dbReference>
<gene>
    <name evidence="10" type="ORF">FCI23_15805</name>
</gene>
<evidence type="ECO:0000256" key="3">
    <source>
        <dbReference type="ARBA" id="ARBA00022669"/>
    </source>
</evidence>
<organism evidence="10 11">
    <name type="scientific">Actinacidiphila oryziradicis</name>
    <dbReference type="NCBI Taxonomy" id="2571141"/>
    <lineage>
        <taxon>Bacteria</taxon>
        <taxon>Bacillati</taxon>
        <taxon>Actinomycetota</taxon>
        <taxon>Actinomycetes</taxon>
        <taxon>Kitasatosporales</taxon>
        <taxon>Streptomycetaceae</taxon>
        <taxon>Actinacidiphila</taxon>
    </lineage>
</organism>
<accession>A0A4U0SRI9</accession>
<evidence type="ECO:0000313" key="11">
    <source>
        <dbReference type="Proteomes" id="UP000305778"/>
    </source>
</evidence>
<keyword evidence="5" id="KW-0378">Hydrolase</keyword>
<evidence type="ECO:0000256" key="9">
    <source>
        <dbReference type="ARBA" id="ARBA00023326"/>
    </source>
</evidence>
<dbReference type="OrthoDB" id="99456at2"/>
<evidence type="ECO:0000256" key="1">
    <source>
        <dbReference type="ARBA" id="ARBA00000822"/>
    </source>
</evidence>
<dbReference type="InterPro" id="IPR052750">
    <property type="entry name" value="GH18_Chitinase"/>
</dbReference>
<evidence type="ECO:0000256" key="2">
    <source>
        <dbReference type="ARBA" id="ARBA00012729"/>
    </source>
</evidence>
<sequence length="341" mass="35011">MRAKLIGGVTAAALASVAAVLLWGGSLWGGSLRGGSSSTAETTTFSPYIDTALATVLDMAATARKTGVKDFTLGFVVSGNGCAPKWGGKSGLTHTTLDQRITALRKAGGDARVSFGGADGTDLAQACGSVSGLTAAYRTVIDRYGLTRLDFDIENAALADTAAGTRRMQAIARLQKDARLDVTFTLPAIPDGLSKEALAQVAEAKAQGVRISAVNIMAMDYGESQRGNMGQYAVQAATASHAQIEKVLGLSSSAAWKALGVTPMIGANDIAGEVFTVSDATQLAAFARDRHVGLLSMWAADRDKECAGGTQDTAQSTCSGVTQQPLAFTRALAGAARRTGA</sequence>
<evidence type="ECO:0000313" key="10">
    <source>
        <dbReference type="EMBL" id="TKA10757.1"/>
    </source>
</evidence>
<dbReference type="SUPFAM" id="SSF51445">
    <property type="entry name" value="(Trans)glycosidases"/>
    <property type="match status" value="1"/>
</dbReference>
<dbReference type="AlphaFoldDB" id="A0A4U0SRI9"/>
<keyword evidence="4" id="KW-0732">Signal</keyword>
<dbReference type="Gene3D" id="3.20.20.80">
    <property type="entry name" value="Glycosidases"/>
    <property type="match status" value="1"/>
</dbReference>
<keyword evidence="8" id="KW-0326">Glycosidase</keyword>
<keyword evidence="9" id="KW-0624">Polysaccharide degradation</keyword>
<dbReference type="GO" id="GO:0008061">
    <property type="term" value="F:chitin binding"/>
    <property type="evidence" value="ECO:0007669"/>
    <property type="project" value="UniProtKB-KW"/>
</dbReference>
<dbReference type="EC" id="3.2.1.14" evidence="2"/>
<dbReference type="GO" id="GO:0006032">
    <property type="term" value="P:chitin catabolic process"/>
    <property type="evidence" value="ECO:0007669"/>
    <property type="project" value="UniProtKB-KW"/>
</dbReference>
<dbReference type="PANTHER" id="PTHR42976:SF1">
    <property type="entry name" value="GH18 DOMAIN-CONTAINING PROTEIN-RELATED"/>
    <property type="match status" value="1"/>
</dbReference>
<dbReference type="GO" id="GO:0000272">
    <property type="term" value="P:polysaccharide catabolic process"/>
    <property type="evidence" value="ECO:0007669"/>
    <property type="project" value="UniProtKB-KW"/>
</dbReference>
<reference evidence="10 11" key="1">
    <citation type="submission" date="2019-04" db="EMBL/GenBank/DDBJ databases">
        <title>Streptomyces oryziradicis sp. nov., a novel actinomycete isolated from rhizosphere soil of rice (Oryza sativa L.).</title>
        <authorList>
            <person name="Li C."/>
        </authorList>
    </citation>
    <scope>NUCLEOTIDE SEQUENCE [LARGE SCALE GENOMIC DNA]</scope>
    <source>
        <strain evidence="10 11">NEAU-C40</strain>
    </source>
</reference>
<dbReference type="PANTHER" id="PTHR42976">
    <property type="entry name" value="BIFUNCTIONAL CHITINASE/LYSOZYME-RELATED"/>
    <property type="match status" value="1"/>
</dbReference>
<dbReference type="GO" id="GO:0008843">
    <property type="term" value="F:endochitinase activity"/>
    <property type="evidence" value="ECO:0007669"/>
    <property type="project" value="UniProtKB-EC"/>
</dbReference>
<dbReference type="Proteomes" id="UP000305778">
    <property type="component" value="Unassembled WGS sequence"/>
</dbReference>
<keyword evidence="3" id="KW-0147">Chitin-binding</keyword>
<dbReference type="EMBL" id="SUMC01000012">
    <property type="protein sequence ID" value="TKA10757.1"/>
    <property type="molecule type" value="Genomic_DNA"/>
</dbReference>
<evidence type="ECO:0000256" key="4">
    <source>
        <dbReference type="ARBA" id="ARBA00022729"/>
    </source>
</evidence>
<protein>
    <recommendedName>
        <fullName evidence="2">chitinase</fullName>
        <ecNumber evidence="2">3.2.1.14</ecNumber>
    </recommendedName>
</protein>
<proteinExistence type="predicted"/>
<evidence type="ECO:0000256" key="8">
    <source>
        <dbReference type="ARBA" id="ARBA00023295"/>
    </source>
</evidence>
<keyword evidence="11" id="KW-1185">Reference proteome</keyword>
<keyword evidence="6" id="KW-0146">Chitin degradation</keyword>
<name>A0A4U0SRI9_9ACTN</name>
<evidence type="ECO:0000256" key="7">
    <source>
        <dbReference type="ARBA" id="ARBA00023277"/>
    </source>
</evidence>
<comment type="caution">
    <text evidence="10">The sequence shown here is derived from an EMBL/GenBank/DDBJ whole genome shotgun (WGS) entry which is preliminary data.</text>
</comment>